<dbReference type="InterPro" id="IPR010288">
    <property type="entry name" value="EcsB_ABC"/>
</dbReference>
<keyword evidence="1" id="KW-0812">Transmembrane</keyword>
<dbReference type="Pfam" id="PF05975">
    <property type="entry name" value="EcsB"/>
    <property type="match status" value="1"/>
</dbReference>
<keyword evidence="3" id="KW-1185">Reference proteome</keyword>
<keyword evidence="1" id="KW-1133">Transmembrane helix</keyword>
<evidence type="ECO:0000313" key="3">
    <source>
        <dbReference type="Proteomes" id="UP000241639"/>
    </source>
</evidence>
<feature type="transmembrane region" description="Helical" evidence="1">
    <location>
        <begin position="21"/>
        <end position="45"/>
    </location>
</feature>
<proteinExistence type="predicted"/>
<dbReference type="RefSeq" id="WP_107725082.1">
    <property type="nucleotide sequence ID" value="NZ_PZZP01000001.1"/>
</dbReference>
<feature type="transmembrane region" description="Helical" evidence="1">
    <location>
        <begin position="377"/>
        <end position="397"/>
    </location>
</feature>
<feature type="transmembrane region" description="Helical" evidence="1">
    <location>
        <begin position="283"/>
        <end position="300"/>
    </location>
</feature>
<accession>A0A2T4Z8M3</accession>
<evidence type="ECO:0000313" key="2">
    <source>
        <dbReference type="EMBL" id="PTM58254.1"/>
    </source>
</evidence>
<feature type="transmembrane region" description="Helical" evidence="1">
    <location>
        <begin position="306"/>
        <end position="326"/>
    </location>
</feature>
<protein>
    <submittedName>
        <fullName evidence="2">ABC-2 type transport system permease protein</fullName>
    </submittedName>
</protein>
<feature type="transmembrane region" description="Helical" evidence="1">
    <location>
        <begin position="353"/>
        <end position="371"/>
    </location>
</feature>
<dbReference type="EMBL" id="PZZP01000001">
    <property type="protein sequence ID" value="PTM58254.1"/>
    <property type="molecule type" value="Genomic_DNA"/>
</dbReference>
<name>A0A2T4Z8M3_9BACL</name>
<evidence type="ECO:0000256" key="1">
    <source>
        <dbReference type="SAM" id="Phobius"/>
    </source>
</evidence>
<feature type="transmembrane region" description="Helical" evidence="1">
    <location>
        <begin position="57"/>
        <end position="76"/>
    </location>
</feature>
<dbReference type="Proteomes" id="UP000241639">
    <property type="component" value="Unassembled WGS sequence"/>
</dbReference>
<dbReference type="GO" id="GO:0016020">
    <property type="term" value="C:membrane"/>
    <property type="evidence" value="ECO:0007669"/>
    <property type="project" value="InterPro"/>
</dbReference>
<keyword evidence="1" id="KW-0472">Membrane</keyword>
<dbReference type="PIRSF" id="PIRSF037259">
    <property type="entry name" value="EcsB_ABC"/>
    <property type="match status" value="1"/>
</dbReference>
<reference evidence="2 3" key="1">
    <citation type="submission" date="2018-04" db="EMBL/GenBank/DDBJ databases">
        <title>Genomic Encyclopedia of Archaeal and Bacterial Type Strains, Phase II (KMG-II): from individual species to whole genera.</title>
        <authorList>
            <person name="Goeker M."/>
        </authorList>
    </citation>
    <scope>NUCLEOTIDE SEQUENCE [LARGE SCALE GENOMIC DNA]</scope>
    <source>
        <strain evidence="2 3">DSM 45169</strain>
    </source>
</reference>
<sequence length="413" mass="48783">MKDFNQLFQHRRKAAYQKGSRYAIAIARTLNLFPALFAILLLVLYRKLLQEWLPPDFPVAWVLAAILTAVLSFIRFRTYFQPADPFFLAPDPSTVSRYMQRAFTYNAIIQCLIVLAWMIVLSPLFIQRLGDGVAWVMAVVVLLTFKVFNLWLRFHELLAERPHWTDSVIRWGTNAFITIWLFHGQFFGLPLLVTLVWIGLLIAYQRRRQPPRGYFSWQRLVAEESATVARYYRLASQFIDVPQVGNEVRIRRGWQWLNRFPARRRENTYFYLYQRTFLRYREPFGVTLRLTIMTGIALVLTESLPLLAVCLYFLGLWMTAVQLPWIRRIHRFQPWFRLYPLPEQQKTGDLSRLVWGILLVESTVTLLLPAATWTDPFPLLLLLLVGGWIFATVFALWRIPRQNRRRKVVPTSR</sequence>
<organism evidence="2 3">
    <name type="scientific">Desmospora activa DSM 45169</name>
    <dbReference type="NCBI Taxonomy" id="1121389"/>
    <lineage>
        <taxon>Bacteria</taxon>
        <taxon>Bacillati</taxon>
        <taxon>Bacillota</taxon>
        <taxon>Bacilli</taxon>
        <taxon>Bacillales</taxon>
        <taxon>Thermoactinomycetaceae</taxon>
        <taxon>Desmospora</taxon>
    </lineage>
</organism>
<feature type="transmembrane region" description="Helical" evidence="1">
    <location>
        <begin position="132"/>
        <end position="152"/>
    </location>
</feature>
<gene>
    <name evidence="2" type="ORF">C8J48_0834</name>
</gene>
<dbReference type="AlphaFoldDB" id="A0A2T4Z8M3"/>
<feature type="transmembrane region" description="Helical" evidence="1">
    <location>
        <begin position="103"/>
        <end position="126"/>
    </location>
</feature>
<feature type="transmembrane region" description="Helical" evidence="1">
    <location>
        <begin position="187"/>
        <end position="204"/>
    </location>
</feature>
<dbReference type="OrthoDB" id="2447941at2"/>
<comment type="caution">
    <text evidence="2">The sequence shown here is derived from an EMBL/GenBank/DDBJ whole genome shotgun (WGS) entry which is preliminary data.</text>
</comment>